<dbReference type="GO" id="GO:0051536">
    <property type="term" value="F:iron-sulfur cluster binding"/>
    <property type="evidence" value="ECO:0007669"/>
    <property type="project" value="UniProtKB-KW"/>
</dbReference>
<evidence type="ECO:0000256" key="6">
    <source>
        <dbReference type="RuleBase" id="RU368020"/>
    </source>
</evidence>
<keyword evidence="2 6" id="KW-0479">Metal-binding</keyword>
<accession>A0A0P6Y1L6</accession>
<organism evidence="8 9">
    <name type="scientific">Thermanaerothrix daxensis</name>
    <dbReference type="NCBI Taxonomy" id="869279"/>
    <lineage>
        <taxon>Bacteria</taxon>
        <taxon>Bacillati</taxon>
        <taxon>Chloroflexota</taxon>
        <taxon>Anaerolineae</taxon>
        <taxon>Anaerolineales</taxon>
        <taxon>Anaerolineaceae</taxon>
        <taxon>Thermanaerothrix</taxon>
    </lineage>
</organism>
<reference evidence="8 9" key="1">
    <citation type="submission" date="2015-07" db="EMBL/GenBank/DDBJ databases">
        <title>Whole genome sequence of Thermanaerothrix daxensis DSM 23592.</title>
        <authorList>
            <person name="Hemp J."/>
            <person name="Ward L.M."/>
            <person name="Pace L.A."/>
            <person name="Fischer W.W."/>
        </authorList>
    </citation>
    <scope>NUCLEOTIDE SEQUENCE [LARGE SCALE GENOMIC DNA]</scope>
    <source>
        <strain evidence="8 9">GNS-1</strain>
    </source>
</reference>
<protein>
    <recommendedName>
        <fullName evidence="6">Ferredoxin</fullName>
    </recommendedName>
</protein>
<keyword evidence="1 6" id="KW-0813">Transport</keyword>
<dbReference type="PANTHER" id="PTHR36923:SF3">
    <property type="entry name" value="FERREDOXIN"/>
    <property type="match status" value="1"/>
</dbReference>
<evidence type="ECO:0000313" key="9">
    <source>
        <dbReference type="Proteomes" id="UP000050544"/>
    </source>
</evidence>
<evidence type="ECO:0000256" key="3">
    <source>
        <dbReference type="ARBA" id="ARBA00022982"/>
    </source>
</evidence>
<evidence type="ECO:0000256" key="5">
    <source>
        <dbReference type="ARBA" id="ARBA00023014"/>
    </source>
</evidence>
<proteinExistence type="predicted"/>
<dbReference type="AlphaFoldDB" id="A0A0P6Y1L6"/>
<name>A0A0P6Y1L6_9CHLR</name>
<evidence type="ECO:0000256" key="4">
    <source>
        <dbReference type="ARBA" id="ARBA00023004"/>
    </source>
</evidence>
<gene>
    <name evidence="8" type="ORF">SE15_12375</name>
</gene>
<dbReference type="InterPro" id="IPR051269">
    <property type="entry name" value="Fe-S_cluster_ET"/>
</dbReference>
<dbReference type="SUPFAM" id="SSF54862">
    <property type="entry name" value="4Fe-4S ferredoxins"/>
    <property type="match status" value="1"/>
</dbReference>
<dbReference type="PRINTS" id="PR00352">
    <property type="entry name" value="3FE4SFRDOXIN"/>
</dbReference>
<dbReference type="Pfam" id="PF13370">
    <property type="entry name" value="Fer4_13"/>
    <property type="match status" value="1"/>
</dbReference>
<evidence type="ECO:0000256" key="1">
    <source>
        <dbReference type="ARBA" id="ARBA00022448"/>
    </source>
</evidence>
<dbReference type="GO" id="GO:0009055">
    <property type="term" value="F:electron transfer activity"/>
    <property type="evidence" value="ECO:0007669"/>
    <property type="project" value="UniProtKB-UniRule"/>
</dbReference>
<keyword evidence="4 6" id="KW-0408">Iron</keyword>
<keyword evidence="9" id="KW-1185">Reference proteome</keyword>
<comment type="function">
    <text evidence="6">Ferredoxins are iron-sulfur proteins that transfer electrons in a wide variety of metabolic reactions.</text>
</comment>
<dbReference type="GO" id="GO:0005506">
    <property type="term" value="F:iron ion binding"/>
    <property type="evidence" value="ECO:0007669"/>
    <property type="project" value="UniProtKB-UniRule"/>
</dbReference>
<dbReference type="InterPro" id="IPR001080">
    <property type="entry name" value="3Fe4S_ferredoxin"/>
</dbReference>
<keyword evidence="5 6" id="KW-0411">Iron-sulfur</keyword>
<dbReference type="EMBL" id="LGKO01000005">
    <property type="protein sequence ID" value="KPL82963.1"/>
    <property type="molecule type" value="Genomic_DNA"/>
</dbReference>
<evidence type="ECO:0000259" key="7">
    <source>
        <dbReference type="PROSITE" id="PS51379"/>
    </source>
</evidence>
<dbReference type="PROSITE" id="PS51379">
    <property type="entry name" value="4FE4S_FER_2"/>
    <property type="match status" value="1"/>
</dbReference>
<sequence>MKVIVDEQRCIRCGFCETIAPEVFSLDGSSHTHVKMESIPWHLQDLVFQAAEECPEHAIRVLD</sequence>
<evidence type="ECO:0000256" key="2">
    <source>
        <dbReference type="ARBA" id="ARBA00022723"/>
    </source>
</evidence>
<dbReference type="STRING" id="869279.SE15_12375"/>
<comment type="caution">
    <text evidence="8">The sequence shown here is derived from an EMBL/GenBank/DDBJ whole genome shotgun (WGS) entry which is preliminary data.</text>
</comment>
<keyword evidence="3 6" id="KW-0249">Electron transport</keyword>
<evidence type="ECO:0000313" key="8">
    <source>
        <dbReference type="EMBL" id="KPL82963.1"/>
    </source>
</evidence>
<feature type="domain" description="4Fe-4S ferredoxin-type" evidence="7">
    <location>
        <begin position="1"/>
        <end position="29"/>
    </location>
</feature>
<dbReference type="Gene3D" id="3.30.70.20">
    <property type="match status" value="1"/>
</dbReference>
<dbReference type="PANTHER" id="PTHR36923">
    <property type="entry name" value="FERREDOXIN"/>
    <property type="match status" value="1"/>
</dbReference>
<dbReference type="Proteomes" id="UP000050544">
    <property type="component" value="Unassembled WGS sequence"/>
</dbReference>
<dbReference type="InterPro" id="IPR017896">
    <property type="entry name" value="4Fe4S_Fe-S-bd"/>
</dbReference>